<name>A0A086Z0G5_9BIFI</name>
<dbReference type="PATRIC" id="fig|1437605.7.peg.452"/>
<dbReference type="SUPFAM" id="SSF81338">
    <property type="entry name" value="Aquaporin-like"/>
    <property type="match status" value="1"/>
</dbReference>
<feature type="transmembrane region" description="Helical" evidence="10">
    <location>
        <begin position="20"/>
        <end position="40"/>
    </location>
</feature>
<evidence type="ECO:0000256" key="9">
    <source>
        <dbReference type="SAM" id="MobiDB-lite"/>
    </source>
</evidence>
<dbReference type="PANTHER" id="PTHR19139:SF199">
    <property type="entry name" value="MIP17260P"/>
    <property type="match status" value="1"/>
</dbReference>
<evidence type="ECO:0000256" key="2">
    <source>
        <dbReference type="ARBA" id="ARBA00006175"/>
    </source>
</evidence>
<feature type="transmembrane region" description="Helical" evidence="10">
    <location>
        <begin position="189"/>
        <end position="207"/>
    </location>
</feature>
<proteinExistence type="inferred from homology"/>
<feature type="transmembrane region" description="Helical" evidence="10">
    <location>
        <begin position="52"/>
        <end position="70"/>
    </location>
</feature>
<dbReference type="Pfam" id="PF00230">
    <property type="entry name" value="MIP"/>
    <property type="match status" value="1"/>
</dbReference>
<comment type="caution">
    <text evidence="11">The sequence shown here is derived from an EMBL/GenBank/DDBJ whole genome shotgun (WGS) entry which is preliminary data.</text>
</comment>
<feature type="transmembrane region" description="Helical" evidence="10">
    <location>
        <begin position="239"/>
        <end position="262"/>
    </location>
</feature>
<dbReference type="PRINTS" id="PR00783">
    <property type="entry name" value="MINTRINSICP"/>
</dbReference>
<organism evidence="11 12">
    <name type="scientific">Bifidobacterium actinocoloniiforme DSM 22766</name>
    <dbReference type="NCBI Taxonomy" id="1437605"/>
    <lineage>
        <taxon>Bacteria</taxon>
        <taxon>Bacillati</taxon>
        <taxon>Actinomycetota</taxon>
        <taxon>Actinomycetes</taxon>
        <taxon>Bifidobacteriales</taxon>
        <taxon>Bifidobacteriaceae</taxon>
        <taxon>Bifidobacterium</taxon>
    </lineage>
</organism>
<comment type="subcellular location">
    <subcellularLocation>
        <location evidence="1">Cell membrane</location>
        <topology evidence="1">Multi-pass membrane protein</topology>
    </subcellularLocation>
</comment>
<keyword evidence="5 8" id="KW-0812">Transmembrane</keyword>
<dbReference type="Proteomes" id="UP000029015">
    <property type="component" value="Unassembled WGS sequence"/>
</dbReference>
<dbReference type="GO" id="GO:0015250">
    <property type="term" value="F:water channel activity"/>
    <property type="evidence" value="ECO:0007669"/>
    <property type="project" value="TreeGrafter"/>
</dbReference>
<keyword evidence="12" id="KW-1185">Reference proteome</keyword>
<dbReference type="InterPro" id="IPR023271">
    <property type="entry name" value="Aquaporin-like"/>
</dbReference>
<feature type="compositionally biased region" description="Low complexity" evidence="9">
    <location>
        <begin position="320"/>
        <end position="334"/>
    </location>
</feature>
<feature type="region of interest" description="Disordered" evidence="9">
    <location>
        <begin position="286"/>
        <end position="350"/>
    </location>
</feature>
<evidence type="ECO:0000256" key="1">
    <source>
        <dbReference type="ARBA" id="ARBA00004651"/>
    </source>
</evidence>
<evidence type="ECO:0000256" key="3">
    <source>
        <dbReference type="ARBA" id="ARBA00022448"/>
    </source>
</evidence>
<reference evidence="11 12" key="1">
    <citation type="submission" date="2014-03" db="EMBL/GenBank/DDBJ databases">
        <title>Genomics of Bifidobacteria.</title>
        <authorList>
            <person name="Ventura M."/>
            <person name="Milani C."/>
            <person name="Lugli G.A."/>
        </authorList>
    </citation>
    <scope>NUCLEOTIDE SEQUENCE [LARGE SCALE GENOMIC DNA]</scope>
    <source>
        <strain evidence="11 12">DSM 22766</strain>
    </source>
</reference>
<dbReference type="PROSITE" id="PS00221">
    <property type="entry name" value="MIP"/>
    <property type="match status" value="1"/>
</dbReference>
<dbReference type="Gene3D" id="1.20.1080.10">
    <property type="entry name" value="Glycerol uptake facilitator protein"/>
    <property type="match status" value="1"/>
</dbReference>
<evidence type="ECO:0000313" key="12">
    <source>
        <dbReference type="Proteomes" id="UP000029015"/>
    </source>
</evidence>
<feature type="transmembrane region" description="Helical" evidence="10">
    <location>
        <begin position="101"/>
        <end position="121"/>
    </location>
</feature>
<evidence type="ECO:0000256" key="4">
    <source>
        <dbReference type="ARBA" id="ARBA00022475"/>
    </source>
</evidence>
<dbReference type="AlphaFoldDB" id="A0A086Z0G5"/>
<dbReference type="EMBL" id="JGYK01000001">
    <property type="protein sequence ID" value="KFI40015.1"/>
    <property type="molecule type" value="Genomic_DNA"/>
</dbReference>
<accession>A0A086Z0G5</accession>
<keyword evidence="4" id="KW-1003">Cell membrane</keyword>
<comment type="similarity">
    <text evidence="2 8">Belongs to the MIP/aquaporin (TC 1.A.8) family.</text>
</comment>
<keyword evidence="6 10" id="KW-1133">Transmembrane helix</keyword>
<evidence type="ECO:0000256" key="7">
    <source>
        <dbReference type="ARBA" id="ARBA00023136"/>
    </source>
</evidence>
<evidence type="ECO:0000313" key="11">
    <source>
        <dbReference type="EMBL" id="KFI40015.1"/>
    </source>
</evidence>
<dbReference type="InterPro" id="IPR034294">
    <property type="entry name" value="Aquaporin_transptr"/>
</dbReference>
<dbReference type="GO" id="GO:0005886">
    <property type="term" value="C:plasma membrane"/>
    <property type="evidence" value="ECO:0007669"/>
    <property type="project" value="UniProtKB-SubCell"/>
</dbReference>
<sequence length="350" mass="35948">MDPDTETTAAQLLKPTTLAALRAVAEFTGSFLICFAVYAVCSWGRIPAGTSALEAATTWALAFLAAGSIFGKFCGAHFNPAVTFAAMFTAQIGWIQGLSYILAQFLGAIAAGGVVVSLLPLTTENDGRAWLTVAVNGFDKGSPSADMLGKFHLSFNVTLAIVAELIASLIVVAVAITSLRDDGRPKRGHVWRSAMAYGVAVMITYPVTGAGLNPARSTGIALFAHGTGLEADPISQLPIFIVCPLMAGAVVGLVVILCHMVLDGARAKLDTAPESSIDMPAALVGGADAPQESVHTEAGDEGADAHDTKTDESRSEDQNSAAEPAGGAMAAESGDSSQEQHDAQVGGDQS</sequence>
<dbReference type="STRING" id="1437605.AB656_02175"/>
<keyword evidence="3 8" id="KW-0813">Transport</keyword>
<dbReference type="PANTHER" id="PTHR19139">
    <property type="entry name" value="AQUAPORIN TRANSPORTER"/>
    <property type="match status" value="1"/>
</dbReference>
<evidence type="ECO:0000256" key="6">
    <source>
        <dbReference type="ARBA" id="ARBA00022989"/>
    </source>
</evidence>
<evidence type="ECO:0000256" key="5">
    <source>
        <dbReference type="ARBA" id="ARBA00022692"/>
    </source>
</evidence>
<feature type="transmembrane region" description="Helical" evidence="10">
    <location>
        <begin position="153"/>
        <end position="177"/>
    </location>
</feature>
<gene>
    <name evidence="11" type="ORF">BACT_0717</name>
</gene>
<keyword evidence="7 10" id="KW-0472">Membrane</keyword>
<dbReference type="InterPro" id="IPR022357">
    <property type="entry name" value="MIP_CS"/>
</dbReference>
<evidence type="ECO:0000256" key="8">
    <source>
        <dbReference type="RuleBase" id="RU000477"/>
    </source>
</evidence>
<dbReference type="eggNOG" id="COG0580">
    <property type="taxonomic scope" value="Bacteria"/>
</dbReference>
<dbReference type="InterPro" id="IPR000425">
    <property type="entry name" value="MIP"/>
</dbReference>
<feature type="compositionally biased region" description="Basic and acidic residues" evidence="9">
    <location>
        <begin position="294"/>
        <end position="317"/>
    </location>
</feature>
<dbReference type="KEGG" id="bact:AB656_02175"/>
<evidence type="ECO:0000256" key="10">
    <source>
        <dbReference type="SAM" id="Phobius"/>
    </source>
</evidence>
<protein>
    <submittedName>
        <fullName evidence="11">Major intrinsic protein</fullName>
    </submittedName>
</protein>